<accession>A0ABR1UTC7</accession>
<dbReference type="GeneID" id="92051655"/>
<dbReference type="Proteomes" id="UP001433268">
    <property type="component" value="Unassembled WGS sequence"/>
</dbReference>
<reference evidence="1 2" key="1">
    <citation type="submission" date="2023-01" db="EMBL/GenBank/DDBJ databases">
        <title>Analysis of 21 Apiospora genomes using comparative genomics revels a genus with tremendous synthesis potential of carbohydrate active enzymes and secondary metabolites.</title>
        <authorList>
            <person name="Sorensen T."/>
        </authorList>
    </citation>
    <scope>NUCLEOTIDE SEQUENCE [LARGE SCALE GENOMIC DNA]</scope>
    <source>
        <strain evidence="1 2">CBS 114990</strain>
    </source>
</reference>
<comment type="caution">
    <text evidence="1">The sequence shown here is derived from an EMBL/GenBank/DDBJ whole genome shotgun (WGS) entry which is preliminary data.</text>
</comment>
<keyword evidence="2" id="KW-1185">Reference proteome</keyword>
<name>A0ABR1UTC7_9PEZI</name>
<dbReference type="EMBL" id="JAQQWN010000010">
    <property type="protein sequence ID" value="KAK8062184.1"/>
    <property type="molecule type" value="Genomic_DNA"/>
</dbReference>
<protein>
    <submittedName>
        <fullName evidence="1">Uncharacterized protein</fullName>
    </submittedName>
</protein>
<sequence>MNLVTCGQNVDVLVLEGTTTEWHRKTPNLLDAWECAMHPVDKHGRPKHNNISENACLWLLEHGLGFCTRPGGIPIHHLAEAAAQKKTRLVKAMLSYFRSHLSIKKYQRAIAQAIHAAGRGWAGPREPQRPRFRQQRLNTTKTLDGHDEIIEVLLHASTDPAACLKQNADRKETEGLLSRAVRSAPSNAVYLFKKQTELGVVDLRDWRAAISHAIKLGDWEDVKKNRYEFFRLTFFPQSHPPYEPGKPGWGFPFAVLLL</sequence>
<proteinExistence type="predicted"/>
<evidence type="ECO:0000313" key="1">
    <source>
        <dbReference type="EMBL" id="KAK8062184.1"/>
    </source>
</evidence>
<organism evidence="1 2">
    <name type="scientific">Apiospora hydei</name>
    <dbReference type="NCBI Taxonomy" id="1337664"/>
    <lineage>
        <taxon>Eukaryota</taxon>
        <taxon>Fungi</taxon>
        <taxon>Dikarya</taxon>
        <taxon>Ascomycota</taxon>
        <taxon>Pezizomycotina</taxon>
        <taxon>Sordariomycetes</taxon>
        <taxon>Xylariomycetidae</taxon>
        <taxon>Amphisphaeriales</taxon>
        <taxon>Apiosporaceae</taxon>
        <taxon>Apiospora</taxon>
    </lineage>
</organism>
<dbReference type="RefSeq" id="XP_066660783.1">
    <property type="nucleotide sequence ID" value="XM_066818595.1"/>
</dbReference>
<gene>
    <name evidence="1" type="ORF">PG997_014281</name>
</gene>
<evidence type="ECO:0000313" key="2">
    <source>
        <dbReference type="Proteomes" id="UP001433268"/>
    </source>
</evidence>